<evidence type="ECO:0000256" key="5">
    <source>
        <dbReference type="ARBA" id="ARBA00022842"/>
    </source>
</evidence>
<reference evidence="9" key="1">
    <citation type="submission" date="2018-12" db="EMBL/GenBank/DDBJ databases">
        <title>Tengunoibacter tsumagoiensis gen. nov., sp. nov., Dictyobacter kobayashii sp. nov., D. alpinus sp. nov., and D. joshuensis sp. nov. and description of Dictyobacteraceae fam. nov. within the order Ktedonobacterales isolated from Tengu-no-mugimeshi.</title>
        <authorList>
            <person name="Wang C.M."/>
            <person name="Zheng Y."/>
            <person name="Sakai Y."/>
            <person name="Toyoda A."/>
            <person name="Minakuchi Y."/>
            <person name="Abe K."/>
            <person name="Yokota A."/>
            <person name="Yabe S."/>
        </authorList>
    </citation>
    <scope>NUCLEOTIDE SEQUENCE [LARGE SCALE GENOMIC DNA]</scope>
    <source>
        <strain evidence="9">Uno11</strain>
    </source>
</reference>
<dbReference type="EMBL" id="BIFS01000001">
    <property type="protein sequence ID" value="GCE20210.1"/>
    <property type="molecule type" value="Genomic_DNA"/>
</dbReference>
<feature type="domain" description="Nudix hydrolase" evidence="7">
    <location>
        <begin position="40"/>
        <end position="149"/>
    </location>
</feature>
<dbReference type="PANTHER" id="PTHR12992">
    <property type="entry name" value="NUDIX HYDROLASE"/>
    <property type="match status" value="1"/>
</dbReference>
<keyword evidence="5" id="KW-0460">Magnesium</keyword>
<dbReference type="SUPFAM" id="SSF55811">
    <property type="entry name" value="Nudix"/>
    <property type="match status" value="1"/>
</dbReference>
<name>A0A402AMI7_9CHLR</name>
<dbReference type="Pfam" id="PF00293">
    <property type="entry name" value="NUDIX"/>
    <property type="match status" value="1"/>
</dbReference>
<sequence length="149" mass="16774">MDVLDFTNTAEVLRVLRKRLTPVEQAESLIDTIEGHQEHARKAAVLLPFFVEDGRLQLALIRRASTLRAHSGEIAFPGGKVDPSDHSVIMTALREAHEEIGLEPARVEALGVLPPVFTVVSNYLITRWWRTCQPAWVGWYCKRARSMSS</sequence>
<dbReference type="AlphaFoldDB" id="A0A402AMI7"/>
<keyword evidence="6" id="KW-0464">Manganese</keyword>
<dbReference type="PROSITE" id="PS51462">
    <property type="entry name" value="NUDIX"/>
    <property type="match status" value="1"/>
</dbReference>
<dbReference type="InterPro" id="IPR000086">
    <property type="entry name" value="NUDIX_hydrolase_dom"/>
</dbReference>
<protein>
    <recommendedName>
        <fullName evidence="7">Nudix hydrolase domain-containing protein</fullName>
    </recommendedName>
</protein>
<comment type="caution">
    <text evidence="8">The sequence shown here is derived from an EMBL/GenBank/DDBJ whole genome shotgun (WGS) entry which is preliminary data.</text>
</comment>
<dbReference type="GO" id="GO:0010945">
    <property type="term" value="F:coenzyme A diphosphatase activity"/>
    <property type="evidence" value="ECO:0007669"/>
    <property type="project" value="InterPro"/>
</dbReference>
<dbReference type="PANTHER" id="PTHR12992:SF11">
    <property type="entry name" value="MITOCHONDRIAL COENZYME A DIPHOSPHATASE NUDT8"/>
    <property type="match status" value="1"/>
</dbReference>
<comment type="cofactor">
    <cofactor evidence="1">
        <name>Mn(2+)</name>
        <dbReference type="ChEBI" id="CHEBI:29035"/>
    </cofactor>
</comment>
<keyword evidence="9" id="KW-1185">Reference proteome</keyword>
<comment type="cofactor">
    <cofactor evidence="2">
        <name>Mg(2+)</name>
        <dbReference type="ChEBI" id="CHEBI:18420"/>
    </cofactor>
</comment>
<accession>A0A402AMI7</accession>
<evidence type="ECO:0000256" key="6">
    <source>
        <dbReference type="ARBA" id="ARBA00023211"/>
    </source>
</evidence>
<dbReference type="Gene3D" id="3.90.79.10">
    <property type="entry name" value="Nucleoside Triphosphate Pyrophosphohydrolase"/>
    <property type="match status" value="1"/>
</dbReference>
<dbReference type="OrthoDB" id="9802805at2"/>
<evidence type="ECO:0000259" key="7">
    <source>
        <dbReference type="PROSITE" id="PS51462"/>
    </source>
</evidence>
<evidence type="ECO:0000256" key="4">
    <source>
        <dbReference type="ARBA" id="ARBA00022801"/>
    </source>
</evidence>
<evidence type="ECO:0000313" key="8">
    <source>
        <dbReference type="EMBL" id="GCE20210.1"/>
    </source>
</evidence>
<evidence type="ECO:0000256" key="3">
    <source>
        <dbReference type="ARBA" id="ARBA00022723"/>
    </source>
</evidence>
<dbReference type="GO" id="GO:0046872">
    <property type="term" value="F:metal ion binding"/>
    <property type="evidence" value="ECO:0007669"/>
    <property type="project" value="UniProtKB-KW"/>
</dbReference>
<keyword evidence="4" id="KW-0378">Hydrolase</keyword>
<evidence type="ECO:0000256" key="1">
    <source>
        <dbReference type="ARBA" id="ARBA00001936"/>
    </source>
</evidence>
<dbReference type="InterPro" id="IPR045121">
    <property type="entry name" value="CoAse"/>
</dbReference>
<dbReference type="InterPro" id="IPR015797">
    <property type="entry name" value="NUDIX_hydrolase-like_dom_sf"/>
</dbReference>
<gene>
    <name evidence="8" type="ORF">KDK_40100</name>
</gene>
<proteinExistence type="predicted"/>
<dbReference type="Proteomes" id="UP000287188">
    <property type="component" value="Unassembled WGS sequence"/>
</dbReference>
<evidence type="ECO:0000256" key="2">
    <source>
        <dbReference type="ARBA" id="ARBA00001946"/>
    </source>
</evidence>
<keyword evidence="3" id="KW-0479">Metal-binding</keyword>
<dbReference type="CDD" id="cd03426">
    <property type="entry name" value="NUDIX_CoAse_Nudt7"/>
    <property type="match status" value="1"/>
</dbReference>
<evidence type="ECO:0000313" key="9">
    <source>
        <dbReference type="Proteomes" id="UP000287188"/>
    </source>
</evidence>
<organism evidence="8 9">
    <name type="scientific">Dictyobacter kobayashii</name>
    <dbReference type="NCBI Taxonomy" id="2014872"/>
    <lineage>
        <taxon>Bacteria</taxon>
        <taxon>Bacillati</taxon>
        <taxon>Chloroflexota</taxon>
        <taxon>Ktedonobacteria</taxon>
        <taxon>Ktedonobacterales</taxon>
        <taxon>Dictyobacteraceae</taxon>
        <taxon>Dictyobacter</taxon>
    </lineage>
</organism>